<dbReference type="SMART" id="SM00260">
    <property type="entry name" value="CheW"/>
    <property type="match status" value="1"/>
</dbReference>
<dbReference type="SUPFAM" id="SSF50341">
    <property type="entry name" value="CheW-like"/>
    <property type="match status" value="1"/>
</dbReference>
<evidence type="ECO:0000259" key="11">
    <source>
        <dbReference type="PROSITE" id="PS50109"/>
    </source>
</evidence>
<dbReference type="SMART" id="SM00073">
    <property type="entry name" value="HPT"/>
    <property type="match status" value="1"/>
</dbReference>
<dbReference type="CDD" id="cd00088">
    <property type="entry name" value="HPT"/>
    <property type="match status" value="1"/>
</dbReference>
<accession>A0AAW3PFB8</accession>
<dbReference type="Pfam" id="PF01584">
    <property type="entry name" value="CheW"/>
    <property type="match status" value="1"/>
</dbReference>
<evidence type="ECO:0000259" key="14">
    <source>
        <dbReference type="PROSITE" id="PS50894"/>
    </source>
</evidence>
<feature type="modified residue" description="4-aspartylphosphate" evidence="10">
    <location>
        <position position="697"/>
    </location>
</feature>
<comment type="function">
    <text evidence="8">Involved in the transmission of sensory signals from the chemoreceptors to the flagellar motors. CheA is autophosphorylated; it can transfer its phosphate group to either CheB or CheY.</text>
</comment>
<dbReference type="PROSITE" id="PS50851">
    <property type="entry name" value="CHEW"/>
    <property type="match status" value="1"/>
</dbReference>
<dbReference type="Gene3D" id="1.20.120.160">
    <property type="entry name" value="HPT domain"/>
    <property type="match status" value="1"/>
</dbReference>
<evidence type="ECO:0000256" key="7">
    <source>
        <dbReference type="ARBA" id="ARBA00023012"/>
    </source>
</evidence>
<evidence type="ECO:0000259" key="13">
    <source>
        <dbReference type="PROSITE" id="PS50851"/>
    </source>
</evidence>
<evidence type="ECO:0000256" key="10">
    <source>
        <dbReference type="PROSITE-ProRule" id="PRU00169"/>
    </source>
</evidence>
<gene>
    <name evidence="15" type="ORF">WL88_19205</name>
</gene>
<keyword evidence="7" id="KW-0902">Two-component regulatory system</keyword>
<evidence type="ECO:0000256" key="2">
    <source>
        <dbReference type="ARBA" id="ARBA00012438"/>
    </source>
</evidence>
<dbReference type="FunFam" id="3.30.565.10:FF:000016">
    <property type="entry name" value="Chemotaxis protein CheA, putative"/>
    <property type="match status" value="1"/>
</dbReference>
<dbReference type="InterPro" id="IPR036890">
    <property type="entry name" value="HATPase_C_sf"/>
</dbReference>
<feature type="modified residue" description="Phosphohistidine" evidence="9">
    <location>
        <position position="52"/>
    </location>
</feature>
<feature type="domain" description="CheW-like" evidence="13">
    <location>
        <begin position="490"/>
        <end position="624"/>
    </location>
</feature>
<dbReference type="Gene3D" id="2.30.30.40">
    <property type="entry name" value="SH3 Domains"/>
    <property type="match status" value="1"/>
</dbReference>
<comment type="catalytic activity">
    <reaction evidence="1">
        <text>ATP + protein L-histidine = ADP + protein N-phospho-L-histidine.</text>
        <dbReference type="EC" id="2.7.13.3"/>
    </reaction>
</comment>
<dbReference type="InterPro" id="IPR051315">
    <property type="entry name" value="Bact_Chemotaxis_CheA"/>
</dbReference>
<dbReference type="InterPro" id="IPR002545">
    <property type="entry name" value="CheW-lke_dom"/>
</dbReference>
<dbReference type="Gene3D" id="3.30.565.10">
    <property type="entry name" value="Histidine kinase-like ATPase, C-terminal domain"/>
    <property type="match status" value="1"/>
</dbReference>
<feature type="domain" description="Histidine kinase" evidence="11">
    <location>
        <begin position="256"/>
        <end position="488"/>
    </location>
</feature>
<dbReference type="Pfam" id="PF02518">
    <property type="entry name" value="HATPase_c"/>
    <property type="match status" value="1"/>
</dbReference>
<dbReference type="PANTHER" id="PTHR43395:SF1">
    <property type="entry name" value="CHEMOTAXIS PROTEIN CHEA"/>
    <property type="match status" value="1"/>
</dbReference>
<dbReference type="Proteomes" id="UP000063236">
    <property type="component" value="Unassembled WGS sequence"/>
</dbReference>
<dbReference type="SUPFAM" id="SSF52172">
    <property type="entry name" value="CheY-like"/>
    <property type="match status" value="1"/>
</dbReference>
<keyword evidence="6 15" id="KW-0418">Kinase</keyword>
<evidence type="ECO:0000256" key="8">
    <source>
        <dbReference type="ARBA" id="ARBA00035100"/>
    </source>
</evidence>
<dbReference type="PROSITE" id="PS50109">
    <property type="entry name" value="HIS_KIN"/>
    <property type="match status" value="1"/>
</dbReference>
<dbReference type="InterPro" id="IPR011006">
    <property type="entry name" value="CheY-like_superfamily"/>
</dbReference>
<keyword evidence="5" id="KW-0808">Transferase</keyword>
<dbReference type="Pfam" id="PF00072">
    <property type="entry name" value="Response_reg"/>
    <property type="match status" value="1"/>
</dbReference>
<evidence type="ECO:0000313" key="15">
    <source>
        <dbReference type="EMBL" id="KWF52009.1"/>
    </source>
</evidence>
<feature type="domain" description="Response regulatory" evidence="12">
    <location>
        <begin position="648"/>
        <end position="764"/>
    </location>
</feature>
<dbReference type="AlphaFoldDB" id="A0AAW3PFB8"/>
<dbReference type="Pfam" id="PF01627">
    <property type="entry name" value="Hpt"/>
    <property type="match status" value="1"/>
</dbReference>
<comment type="caution">
    <text evidence="15">The sequence shown here is derived from an EMBL/GenBank/DDBJ whole genome shotgun (WGS) entry which is preliminary data.</text>
</comment>
<dbReference type="SMART" id="SM00387">
    <property type="entry name" value="HATPase_c"/>
    <property type="match status" value="1"/>
</dbReference>
<feature type="domain" description="HPt" evidence="14">
    <location>
        <begin position="5"/>
        <end position="109"/>
    </location>
</feature>
<dbReference type="GO" id="GO:0006935">
    <property type="term" value="P:chemotaxis"/>
    <property type="evidence" value="ECO:0007669"/>
    <property type="project" value="InterPro"/>
</dbReference>
<protein>
    <recommendedName>
        <fullName evidence="3">Chemotaxis protein CheA</fullName>
        <ecNumber evidence="2">2.7.13.3</ecNumber>
    </recommendedName>
</protein>
<dbReference type="InterPro" id="IPR036061">
    <property type="entry name" value="CheW-like_dom_sf"/>
</dbReference>
<dbReference type="InterPro" id="IPR004358">
    <property type="entry name" value="Sig_transdc_His_kin-like_C"/>
</dbReference>
<dbReference type="PROSITE" id="PS50110">
    <property type="entry name" value="RESPONSE_REGULATORY"/>
    <property type="match status" value="1"/>
</dbReference>
<dbReference type="InterPro" id="IPR001789">
    <property type="entry name" value="Sig_transdc_resp-reg_receiver"/>
</dbReference>
<dbReference type="RefSeq" id="WP_059466570.1">
    <property type="nucleotide sequence ID" value="NZ_LOTC01000026.1"/>
</dbReference>
<dbReference type="SMART" id="SM00448">
    <property type="entry name" value="REC"/>
    <property type="match status" value="1"/>
</dbReference>
<evidence type="ECO:0000259" key="12">
    <source>
        <dbReference type="PROSITE" id="PS50110"/>
    </source>
</evidence>
<keyword evidence="4 10" id="KW-0597">Phosphoprotein</keyword>
<evidence type="ECO:0000256" key="5">
    <source>
        <dbReference type="ARBA" id="ARBA00022679"/>
    </source>
</evidence>
<evidence type="ECO:0000256" key="1">
    <source>
        <dbReference type="ARBA" id="ARBA00000085"/>
    </source>
</evidence>
<dbReference type="EC" id="2.7.13.3" evidence="2"/>
<dbReference type="InterPro" id="IPR003594">
    <property type="entry name" value="HATPase_dom"/>
</dbReference>
<organism evidence="15 16">
    <name type="scientific">Burkholderia diffusa</name>
    <dbReference type="NCBI Taxonomy" id="488732"/>
    <lineage>
        <taxon>Bacteria</taxon>
        <taxon>Pseudomonadati</taxon>
        <taxon>Pseudomonadota</taxon>
        <taxon>Betaproteobacteria</taxon>
        <taxon>Burkholderiales</taxon>
        <taxon>Burkholderiaceae</taxon>
        <taxon>Burkholderia</taxon>
        <taxon>Burkholderia cepacia complex</taxon>
    </lineage>
</organism>
<evidence type="ECO:0000256" key="4">
    <source>
        <dbReference type="ARBA" id="ARBA00022553"/>
    </source>
</evidence>
<evidence type="ECO:0000313" key="16">
    <source>
        <dbReference type="Proteomes" id="UP000063236"/>
    </source>
</evidence>
<evidence type="ECO:0000256" key="9">
    <source>
        <dbReference type="PROSITE-ProRule" id="PRU00110"/>
    </source>
</evidence>
<dbReference type="SUPFAM" id="SSF47226">
    <property type="entry name" value="Histidine-containing phosphotransfer domain, HPT domain"/>
    <property type="match status" value="1"/>
</dbReference>
<reference evidence="15 16" key="1">
    <citation type="submission" date="2015-11" db="EMBL/GenBank/DDBJ databases">
        <title>Expanding the genomic diversity of Burkholderia species for the development of highly accurate diagnostics.</title>
        <authorList>
            <person name="Sahl J."/>
            <person name="Keim P."/>
            <person name="Wagner D."/>
        </authorList>
    </citation>
    <scope>NUCLEOTIDE SEQUENCE [LARGE SCALE GENOMIC DNA]</scope>
    <source>
        <strain evidence="15 16">MSMB378WGS</strain>
    </source>
</reference>
<name>A0AAW3PFB8_9BURK</name>
<dbReference type="InterPro" id="IPR036641">
    <property type="entry name" value="HPT_dom_sf"/>
</dbReference>
<dbReference type="GO" id="GO:0000155">
    <property type="term" value="F:phosphorelay sensor kinase activity"/>
    <property type="evidence" value="ECO:0007669"/>
    <property type="project" value="UniProtKB-ARBA"/>
</dbReference>
<sequence length="770" mass="83328">MSGDDDLSHLSLLELYREETRTQTQALSERLLALESGEPDSVALEACMRAAHSLKGAARIVGVPLGVDIAGRMEECFVAAQAGTIALTATHVDVLLAGVDLLVRVADPQAQPVSPTEIEAFALALTSADGAHAMPASAFALPPSAPPSVVPLREHDGAANESVGAAAAVPPLAVSAAVPDPVQAGRAAGAGAMRRVRADTLNRLLSLSGESLVESRWLKPFAESMLRVKRAQRDAARSLDLLYEQFADDLDAGVLASVNEVRHMLNDLQRSLAERMDEFDRFERRSTHIAEQLYDEALQCRMRPFGDATRAYPRIVRDLARSLGKQVRFSIVGEGTQVDRDILDLLDAPLGHLLRNAIDHGVEPPDARRARGKAAEASVTLEARHSAGSLLVSVIDDGPGVDMDALRAAVVRQRLTDDETAARLSDPELLEFLLLPGFSMRDAVTDVSGRGVGLDAVQEMVRGVRGAVRIFNEPGAGMRFVLQLPLTLSVIRSLLVEVGGEPYAFPLAHVRRTLELSHDDIDVLEGQPHFPFDGRRAGLVAAHQLLDAGEPDVARASTAVVVVGGEPELYGVAVDRFLGERMLVVQPLDSRLHKIQNIAAGALLENGDPVLIVDVEDLIRSVDKLVRGGQLAKLTRDPQLALGDRRRRVLVVDDSLTVRELERKLLEKRGYDVTVAVDGMDGWNAVRSDAFDLVVTDVDMPRMDGIELVTLIKGDSMLKRVPVMIVSYKDRDEDRRRGLDAGADYYLAKSSFHDEALLDAVHDLIGDARG</sequence>
<dbReference type="InterPro" id="IPR008207">
    <property type="entry name" value="Sig_transdc_His_kin_Hpt_dom"/>
</dbReference>
<dbReference type="PRINTS" id="PR00344">
    <property type="entry name" value="BCTRLSENSOR"/>
</dbReference>
<dbReference type="PROSITE" id="PS50894">
    <property type="entry name" value="HPT"/>
    <property type="match status" value="1"/>
</dbReference>
<dbReference type="Gene3D" id="3.40.50.2300">
    <property type="match status" value="1"/>
</dbReference>
<evidence type="ECO:0000256" key="3">
    <source>
        <dbReference type="ARBA" id="ARBA00021495"/>
    </source>
</evidence>
<evidence type="ECO:0000256" key="6">
    <source>
        <dbReference type="ARBA" id="ARBA00022777"/>
    </source>
</evidence>
<proteinExistence type="predicted"/>
<dbReference type="EMBL" id="LPJV01000036">
    <property type="protein sequence ID" value="KWF52009.1"/>
    <property type="molecule type" value="Genomic_DNA"/>
</dbReference>
<dbReference type="SUPFAM" id="SSF55874">
    <property type="entry name" value="ATPase domain of HSP90 chaperone/DNA topoisomerase II/histidine kinase"/>
    <property type="match status" value="1"/>
</dbReference>
<dbReference type="PANTHER" id="PTHR43395">
    <property type="entry name" value="SENSOR HISTIDINE KINASE CHEA"/>
    <property type="match status" value="1"/>
</dbReference>
<dbReference type="InterPro" id="IPR005467">
    <property type="entry name" value="His_kinase_dom"/>
</dbReference>